<comment type="caution">
    <text evidence="1">The sequence shown here is derived from an EMBL/GenBank/DDBJ whole genome shotgun (WGS) entry which is preliminary data.</text>
</comment>
<sequence length="404" mass="46984">MVEADSTTSPVTQKRRLETQSSNVSIRSGMDEIILYVDVRINEKLYRVPVPYASENAILSQLLSEASIVLNISNYNFGRKIMKPFCKALNRQTNLHHLDLSGNFISDECMELLCLSFASLENLTTLNLSMNLITSDSLHHIANIFSNQLDKSILENLNYLDLSFNPLGNESLRHLSIITRHLKLRVLKLVDVDFTSEIFDDFSNRNVELYLDYLEELDISENRMDKDDLLKFILWTRPANLHILNIANNNVTENGLLVEIVRIFEANSTQFWKLKYLNFSRCKVTDVEVYELLRLLSGAEHLETLNLSYNENLSSISLRRLFNHEYPIKNLHLEGCLDILKYFEGSKEDSWKLTEKSSIKKLRLSIDNKEDTVKYNAIINMWKERHYDRSHIVSNKYYVELSAK</sequence>
<dbReference type="EMBL" id="CM043015">
    <property type="protein sequence ID" value="KAI4471122.1"/>
    <property type="molecule type" value="Genomic_DNA"/>
</dbReference>
<evidence type="ECO:0000313" key="1">
    <source>
        <dbReference type="EMBL" id="KAI4471122.1"/>
    </source>
</evidence>
<keyword evidence="2" id="KW-1185">Reference proteome</keyword>
<proteinExistence type="predicted"/>
<protein>
    <submittedName>
        <fullName evidence="1">Tonsoku-like protein</fullName>
    </submittedName>
</protein>
<accession>A0ACB9TWI3</accession>
<organism evidence="1 2">
    <name type="scientific">Holotrichia oblita</name>
    <name type="common">Chafer beetle</name>
    <dbReference type="NCBI Taxonomy" id="644536"/>
    <lineage>
        <taxon>Eukaryota</taxon>
        <taxon>Metazoa</taxon>
        <taxon>Ecdysozoa</taxon>
        <taxon>Arthropoda</taxon>
        <taxon>Hexapoda</taxon>
        <taxon>Insecta</taxon>
        <taxon>Pterygota</taxon>
        <taxon>Neoptera</taxon>
        <taxon>Endopterygota</taxon>
        <taxon>Coleoptera</taxon>
        <taxon>Polyphaga</taxon>
        <taxon>Scarabaeiformia</taxon>
        <taxon>Scarabaeidae</taxon>
        <taxon>Melolonthinae</taxon>
        <taxon>Holotrichia</taxon>
    </lineage>
</organism>
<gene>
    <name evidence="1" type="ORF">MML48_1g07832</name>
</gene>
<dbReference type="Proteomes" id="UP001056778">
    <property type="component" value="Chromosome 1"/>
</dbReference>
<name>A0ACB9TWI3_HOLOL</name>
<reference evidence="1" key="1">
    <citation type="submission" date="2022-04" db="EMBL/GenBank/DDBJ databases">
        <title>Chromosome-scale genome assembly of Holotrichia oblita Faldermann.</title>
        <authorList>
            <person name="Rongchong L."/>
        </authorList>
    </citation>
    <scope>NUCLEOTIDE SEQUENCE</scope>
    <source>
        <strain evidence="1">81SQS9</strain>
    </source>
</reference>
<evidence type="ECO:0000313" key="2">
    <source>
        <dbReference type="Proteomes" id="UP001056778"/>
    </source>
</evidence>